<feature type="chain" id="PRO_5011747843" evidence="1">
    <location>
        <begin position="24"/>
        <end position="97"/>
    </location>
</feature>
<sequence>MKIKKSVATLVLCGALFTVGATAAFAKMAYPGGGTWNYGENSSYVYSNYYHKTKTHKSSVKGPGYYVTSGWKSKDVWTFALHKQKKGYADRTYWSTK</sequence>
<dbReference type="Pfam" id="PF09683">
    <property type="entry name" value="Lactococcin_972"/>
    <property type="match status" value="1"/>
</dbReference>
<dbReference type="OrthoDB" id="2865287at2"/>
<gene>
    <name evidence="2" type="ORF">SAMN05444487_101230</name>
</gene>
<feature type="signal peptide" evidence="1">
    <location>
        <begin position="1"/>
        <end position="23"/>
    </location>
</feature>
<dbReference type="EMBL" id="FNNQ01000001">
    <property type="protein sequence ID" value="SDW06852.1"/>
    <property type="molecule type" value="Genomic_DNA"/>
</dbReference>
<proteinExistence type="predicted"/>
<dbReference type="InterPro" id="IPR006540">
    <property type="entry name" value="Lactococcin_972"/>
</dbReference>
<evidence type="ECO:0000313" key="3">
    <source>
        <dbReference type="Proteomes" id="UP000198534"/>
    </source>
</evidence>
<dbReference type="Proteomes" id="UP000198534">
    <property type="component" value="Unassembled WGS sequence"/>
</dbReference>
<keyword evidence="1" id="KW-0732">Signal</keyword>
<dbReference type="Gene3D" id="2.60.40.2850">
    <property type="match status" value="1"/>
</dbReference>
<keyword evidence="3" id="KW-1185">Reference proteome</keyword>
<accession>A0A1H2QI73</accession>
<evidence type="ECO:0000256" key="1">
    <source>
        <dbReference type="SAM" id="SignalP"/>
    </source>
</evidence>
<dbReference type="RefSeq" id="WP_091734862.1">
    <property type="nucleotide sequence ID" value="NZ_FNNQ01000001.1"/>
</dbReference>
<name>A0A1H2QI73_9BACL</name>
<dbReference type="NCBIfam" id="TIGR01653">
    <property type="entry name" value="lactococcin_972"/>
    <property type="match status" value="1"/>
</dbReference>
<reference evidence="2 3" key="1">
    <citation type="submission" date="2016-10" db="EMBL/GenBank/DDBJ databases">
        <authorList>
            <person name="de Groot N.N."/>
        </authorList>
    </citation>
    <scope>NUCLEOTIDE SEQUENCE [LARGE SCALE GENOMIC DNA]</scope>
    <source>
        <strain evidence="2 3">DSM 45610</strain>
    </source>
</reference>
<dbReference type="AlphaFoldDB" id="A0A1H2QI73"/>
<organism evidence="2 3">
    <name type="scientific">Marininema mesophilum</name>
    <dbReference type="NCBI Taxonomy" id="1048340"/>
    <lineage>
        <taxon>Bacteria</taxon>
        <taxon>Bacillati</taxon>
        <taxon>Bacillota</taxon>
        <taxon>Bacilli</taxon>
        <taxon>Bacillales</taxon>
        <taxon>Thermoactinomycetaceae</taxon>
        <taxon>Marininema</taxon>
    </lineage>
</organism>
<protein>
    <submittedName>
        <fullName evidence="2">Bacteriocin, lactococcin 972 family</fullName>
    </submittedName>
</protein>
<evidence type="ECO:0000313" key="2">
    <source>
        <dbReference type="EMBL" id="SDW06852.1"/>
    </source>
</evidence>